<dbReference type="EMBL" id="BDGJ01000088">
    <property type="protein sequence ID" value="GAW92654.1"/>
    <property type="molecule type" value="Genomic_DNA"/>
</dbReference>
<dbReference type="Gene3D" id="3.50.50.60">
    <property type="entry name" value="FAD/NAD(P)-binding domain"/>
    <property type="match status" value="1"/>
</dbReference>
<organism evidence="1 2">
    <name type="scientific">Calderihabitans maritimus</name>
    <dbReference type="NCBI Taxonomy" id="1246530"/>
    <lineage>
        <taxon>Bacteria</taxon>
        <taxon>Bacillati</taxon>
        <taxon>Bacillota</taxon>
        <taxon>Clostridia</taxon>
        <taxon>Neomoorellales</taxon>
        <taxon>Calderihabitantaceae</taxon>
        <taxon>Calderihabitans</taxon>
    </lineage>
</organism>
<keyword evidence="2" id="KW-1185">Reference proteome</keyword>
<sequence length="60" mass="6460">MEQALKAGARVHNEKKILGIEVLPDRPHIVTDYGSFADQIVVGADGANSVVARLLDFDAK</sequence>
<dbReference type="InterPro" id="IPR036188">
    <property type="entry name" value="FAD/NAD-bd_sf"/>
</dbReference>
<dbReference type="SUPFAM" id="SSF51905">
    <property type="entry name" value="FAD/NAD(P)-binding domain"/>
    <property type="match status" value="1"/>
</dbReference>
<gene>
    <name evidence="1" type="ORF">KKC1_18050</name>
</gene>
<dbReference type="AlphaFoldDB" id="A0A1Z5HT11"/>
<dbReference type="Proteomes" id="UP000197032">
    <property type="component" value="Unassembled WGS sequence"/>
</dbReference>
<accession>A0A1Z5HT11</accession>
<reference evidence="2" key="1">
    <citation type="journal article" date="2017" name="Appl. Environ. Microbiol.">
        <title>Genomic analysis of Calderihabitans maritimus KKC1, a thermophilic hydrogenogenic carboxydotrophic bacterium isolated from marine sediment.</title>
        <authorList>
            <person name="Omae K."/>
            <person name="Yoneda Y."/>
            <person name="Fukuyama Y."/>
            <person name="Yoshida T."/>
            <person name="Sako Y."/>
        </authorList>
    </citation>
    <scope>NUCLEOTIDE SEQUENCE [LARGE SCALE GENOMIC DNA]</scope>
    <source>
        <strain evidence="2">KKC1</strain>
    </source>
</reference>
<dbReference type="RefSeq" id="WP_088553955.1">
    <property type="nucleotide sequence ID" value="NZ_BDGJ01000088.1"/>
</dbReference>
<protein>
    <submittedName>
        <fullName evidence="1">Geranylgeranyl reductase family protein</fullName>
    </submittedName>
</protein>
<evidence type="ECO:0000313" key="1">
    <source>
        <dbReference type="EMBL" id="GAW92654.1"/>
    </source>
</evidence>
<comment type="caution">
    <text evidence="1">The sequence shown here is derived from an EMBL/GenBank/DDBJ whole genome shotgun (WGS) entry which is preliminary data.</text>
</comment>
<proteinExistence type="predicted"/>
<evidence type="ECO:0000313" key="2">
    <source>
        <dbReference type="Proteomes" id="UP000197032"/>
    </source>
</evidence>
<name>A0A1Z5HT11_9FIRM</name>